<protein>
    <submittedName>
        <fullName evidence="7">LptF/LptG family permease</fullName>
    </submittedName>
</protein>
<evidence type="ECO:0000256" key="5">
    <source>
        <dbReference type="ARBA" id="ARBA00023136"/>
    </source>
</evidence>
<dbReference type="GO" id="GO:0043190">
    <property type="term" value="C:ATP-binding cassette (ABC) transporter complex"/>
    <property type="evidence" value="ECO:0007669"/>
    <property type="project" value="TreeGrafter"/>
</dbReference>
<name>A0AAW9PRK8_9CYAN</name>
<proteinExistence type="predicted"/>
<gene>
    <name evidence="7" type="ORF">V2H45_08115</name>
</gene>
<keyword evidence="8" id="KW-1185">Reference proteome</keyword>
<feature type="transmembrane region" description="Helical" evidence="6">
    <location>
        <begin position="321"/>
        <end position="338"/>
    </location>
</feature>
<evidence type="ECO:0000313" key="7">
    <source>
        <dbReference type="EMBL" id="MEE3716707.1"/>
    </source>
</evidence>
<feature type="transmembrane region" description="Helical" evidence="6">
    <location>
        <begin position="350"/>
        <end position="369"/>
    </location>
</feature>
<evidence type="ECO:0000256" key="6">
    <source>
        <dbReference type="SAM" id="Phobius"/>
    </source>
</evidence>
<feature type="transmembrane region" description="Helical" evidence="6">
    <location>
        <begin position="126"/>
        <end position="147"/>
    </location>
</feature>
<evidence type="ECO:0000313" key="8">
    <source>
        <dbReference type="Proteomes" id="UP001333818"/>
    </source>
</evidence>
<keyword evidence="4 6" id="KW-1133">Transmembrane helix</keyword>
<dbReference type="PANTHER" id="PTHR33529:SF6">
    <property type="entry name" value="YJGP_YJGQ FAMILY PERMEASE"/>
    <property type="match status" value="1"/>
</dbReference>
<keyword evidence="3 6" id="KW-0812">Transmembrane</keyword>
<feature type="transmembrane region" description="Helical" evidence="6">
    <location>
        <begin position="83"/>
        <end position="105"/>
    </location>
</feature>
<accession>A0AAW9PRK8</accession>
<evidence type="ECO:0000256" key="4">
    <source>
        <dbReference type="ARBA" id="ARBA00022989"/>
    </source>
</evidence>
<evidence type="ECO:0000256" key="1">
    <source>
        <dbReference type="ARBA" id="ARBA00004651"/>
    </source>
</evidence>
<organism evidence="7 8">
    <name type="scientific">Tumidithrix elongata BACA0141</name>
    <dbReference type="NCBI Taxonomy" id="2716417"/>
    <lineage>
        <taxon>Bacteria</taxon>
        <taxon>Bacillati</taxon>
        <taxon>Cyanobacteriota</taxon>
        <taxon>Cyanophyceae</taxon>
        <taxon>Pseudanabaenales</taxon>
        <taxon>Pseudanabaenaceae</taxon>
        <taxon>Tumidithrix</taxon>
        <taxon>Tumidithrix elongata</taxon>
    </lineage>
</organism>
<feature type="transmembrane region" description="Helical" evidence="6">
    <location>
        <begin position="42"/>
        <end position="63"/>
    </location>
</feature>
<reference evidence="7" key="1">
    <citation type="submission" date="2024-01" db="EMBL/GenBank/DDBJ databases">
        <title>Bank of Algae and Cyanobacteria of the Azores (BACA) strain genomes.</title>
        <authorList>
            <person name="Luz R."/>
            <person name="Cordeiro R."/>
            <person name="Fonseca A."/>
            <person name="Goncalves V."/>
        </authorList>
    </citation>
    <scope>NUCLEOTIDE SEQUENCE</scope>
    <source>
        <strain evidence="7">BACA0141</strain>
    </source>
</reference>
<comment type="caution">
    <text evidence="7">The sequence shown here is derived from an EMBL/GenBank/DDBJ whole genome shotgun (WGS) entry which is preliminary data.</text>
</comment>
<dbReference type="InterPro" id="IPR005495">
    <property type="entry name" value="LptG/LptF_permease"/>
</dbReference>
<dbReference type="PANTHER" id="PTHR33529">
    <property type="entry name" value="SLR0882 PROTEIN-RELATED"/>
    <property type="match status" value="1"/>
</dbReference>
<sequence>MATLPNLKTRNKIRSAKVAGVLPLEWLPRISVMDRYLSSQMLAPFLFGVGAFSSVILAIGSLFELVRLITDSGLSVFTALQIFALRLPGFMVYSFPMSVLLATLISYSRLSADGETTALRSCGVSVYRLVVPAIILSFMVTGMTFVFNEVIVPSANWQAKSTLKSALNQENIQFKNRDIFYQQYGDIVQEDGTTTQGLVRSFYARRFDGKEMQGLTVLDFSQGQLQQILSAESAVWLPQQSVWQFRNGATYLIGEDGDYHSILRFEEQNLRIPRAPLDLAQEQRSAEEMNITELSRYIELIRQTGNAKEVKKLEVSLQQKYAFPFICVVFALVGSPLGMRPQRTTTSVGFGVSVLIIFGYYVMLFVFGALGQVEILSPLAAAWTPNAIGLGTGIVLLTRVN</sequence>
<dbReference type="EMBL" id="JAZBJZ010000024">
    <property type="protein sequence ID" value="MEE3716707.1"/>
    <property type="molecule type" value="Genomic_DNA"/>
</dbReference>
<comment type="subcellular location">
    <subcellularLocation>
        <location evidence="1">Cell membrane</location>
        <topology evidence="1">Multi-pass membrane protein</topology>
    </subcellularLocation>
</comment>
<dbReference type="Proteomes" id="UP001333818">
    <property type="component" value="Unassembled WGS sequence"/>
</dbReference>
<evidence type="ECO:0000256" key="2">
    <source>
        <dbReference type="ARBA" id="ARBA00022475"/>
    </source>
</evidence>
<dbReference type="AlphaFoldDB" id="A0AAW9PRK8"/>
<feature type="transmembrane region" description="Helical" evidence="6">
    <location>
        <begin position="375"/>
        <end position="397"/>
    </location>
</feature>
<keyword evidence="5 6" id="KW-0472">Membrane</keyword>
<dbReference type="GO" id="GO:0015920">
    <property type="term" value="P:lipopolysaccharide transport"/>
    <property type="evidence" value="ECO:0007669"/>
    <property type="project" value="TreeGrafter"/>
</dbReference>
<dbReference type="RefSeq" id="WP_330483137.1">
    <property type="nucleotide sequence ID" value="NZ_JAZBJZ010000024.1"/>
</dbReference>
<keyword evidence="2" id="KW-1003">Cell membrane</keyword>
<dbReference type="Pfam" id="PF03739">
    <property type="entry name" value="LptF_LptG"/>
    <property type="match status" value="1"/>
</dbReference>
<evidence type="ECO:0000256" key="3">
    <source>
        <dbReference type="ARBA" id="ARBA00022692"/>
    </source>
</evidence>